<feature type="signal peptide" evidence="2">
    <location>
        <begin position="1"/>
        <end position="30"/>
    </location>
</feature>
<dbReference type="InterPro" id="IPR006584">
    <property type="entry name" value="Cellulose-bd_IV"/>
</dbReference>
<dbReference type="InterPro" id="IPR008979">
    <property type="entry name" value="Galactose-bd-like_sf"/>
</dbReference>
<dbReference type="GO" id="GO:0003824">
    <property type="term" value="F:catalytic activity"/>
    <property type="evidence" value="ECO:0007669"/>
    <property type="project" value="UniProtKB-ARBA"/>
</dbReference>
<dbReference type="CDD" id="cd04082">
    <property type="entry name" value="CBM35_pectate_lyase-like"/>
    <property type="match status" value="2"/>
</dbReference>
<dbReference type="GO" id="GO:0030246">
    <property type="term" value="F:carbohydrate binding"/>
    <property type="evidence" value="ECO:0007669"/>
    <property type="project" value="InterPro"/>
</dbReference>
<name>A0A3B7MIS0_9BACT</name>
<accession>A0A3B7MIS0</accession>
<feature type="domain" description="CBM6" evidence="3">
    <location>
        <begin position="756"/>
        <end position="880"/>
    </location>
</feature>
<feature type="chain" id="PRO_5017616343" evidence="2">
    <location>
        <begin position="31"/>
        <end position="1133"/>
    </location>
</feature>
<dbReference type="Gene3D" id="2.60.220.10">
    <property type="entry name" value="Polysaccharide lyase family 8-like, C-terminal"/>
    <property type="match status" value="1"/>
</dbReference>
<dbReference type="RefSeq" id="WP_119049995.1">
    <property type="nucleotide sequence ID" value="NZ_CP032157.1"/>
</dbReference>
<gene>
    <name evidence="4" type="ORF">D3H65_09020</name>
</gene>
<protein>
    <submittedName>
        <fullName evidence="4">T9SS C-terminal target domain-containing protein</fullName>
    </submittedName>
</protein>
<dbReference type="AlphaFoldDB" id="A0A3B7MIS0"/>
<feature type="domain" description="CBM6" evidence="3">
    <location>
        <begin position="619"/>
        <end position="749"/>
    </location>
</feature>
<feature type="domain" description="CBM6" evidence="3">
    <location>
        <begin position="895"/>
        <end position="1018"/>
    </location>
</feature>
<evidence type="ECO:0000259" key="3">
    <source>
        <dbReference type="PROSITE" id="PS51175"/>
    </source>
</evidence>
<dbReference type="InterPro" id="IPR005084">
    <property type="entry name" value="CBM6"/>
</dbReference>
<dbReference type="InterPro" id="IPR013190">
    <property type="entry name" value="GH98_C"/>
</dbReference>
<proteinExistence type="predicted"/>
<dbReference type="SUPFAM" id="SSF49785">
    <property type="entry name" value="Galactose-binding domain-like"/>
    <property type="match status" value="3"/>
</dbReference>
<evidence type="ECO:0000256" key="1">
    <source>
        <dbReference type="ARBA" id="ARBA00022729"/>
    </source>
</evidence>
<dbReference type="InterPro" id="IPR026444">
    <property type="entry name" value="Secre_tail"/>
</dbReference>
<dbReference type="InterPro" id="IPR011071">
    <property type="entry name" value="Lyase_8-like_C"/>
</dbReference>
<dbReference type="KEGG" id="pseg:D3H65_09020"/>
<sequence length="1133" mass="123796">MNLSFNRIHRTILFRILSLLLLLSQLTANAQSGAPLRRPISPQQPTWFIHIDSWNQADPQKIIDMVPADIRPYVVFNISISINHDRLTSKWLQAEYGYEIARSWLRVCAENRVWAMIQQSSGGFQHFSETDLTVYEEFYREYPNFLGFNYAEQFWGYDGSLQPPTSNSYDAISPPWANRIALFAQLLELSNRYGGYLVVSWCPNQWNPNINPIGMLKRNPAFAAACRNYTQNYILCEKYTQESYQLDMESTCLGAYMSGYAGQYGIRYDETGWTNANGVHADFTMASGIAPHLEHIMLTGETVIDGPELIMTQTARELSTATTSDGFTRRRWEFYPQFHNINIDLFRKIIDGTIRIPTRQEVINRTKVVIVNDVSSGSNQDQYSSPQTLFEGLYRMDNDGNYELNKSFFKKTGRYPAIPTVFQLDDVPANSFQVKINKSAYASRWPSITAKTNELNTLFPSEYTGTLYAGRHENGWVIYNPFKTDQTASANIPFKYNTCSSMDITFSQYASAVVKETANQLKVYLNNYDNVLNTGLKTNTIRINGSTAQPTWSYTDRGSHQASVVSASWSGGVFTLTIQHNGALDLTINCAGTATGRLTTYTPSTLISPVPPPVYQGPIQHEAEHFDFKNIAGNTANGVSGAIRNYTGQGYLQFGTNAAASIRDTLYVTYPGTYQLQTKYAVTGGNVGTTNLYVNGSNVATPSFIQTASTSTWAVNTQTITLNAGFNTIELRANTAAPYSMYVDNITVRPLSSGGNIIQENTIGFCAVDGTVDTNNAGYTGTGFANTNNAVGTGINWKIDFAAIGTQAFTFRYASIDNRTANLFINGSLAGSTISFPSTGSWTTWGTLTVYANTAAGISDVRLEAAGSSGLPNVDYIQVAGGTAANCATAVTTYAIQENETGFCSVDGILENNYLGFVGSGFANLNNAIGAGISWRVNAASAGAKTFTFRYASTDSRPGRLLINGTQAIASVAFPATGSWATWSTVTVTANTPAGTVDIRLEATNATGLGNIDYLSVTNSTPVACQTALLAGIDNPVTGVPVNAESTDRSHLKESTIRLSPNPAHHEITVSLSTPWKAGDQLIVADAAGKPVISRSINRNTEVLNIAKLPAGNYFIKIINNKAEQATLQFIKQ</sequence>
<keyword evidence="5" id="KW-1185">Reference proteome</keyword>
<dbReference type="OrthoDB" id="6056921at2"/>
<dbReference type="InterPro" id="IPR013191">
    <property type="entry name" value="GH98_central"/>
</dbReference>
<dbReference type="NCBIfam" id="TIGR04183">
    <property type="entry name" value="Por_Secre_tail"/>
    <property type="match status" value="1"/>
</dbReference>
<dbReference type="GO" id="GO:0005975">
    <property type="term" value="P:carbohydrate metabolic process"/>
    <property type="evidence" value="ECO:0007669"/>
    <property type="project" value="InterPro"/>
</dbReference>
<dbReference type="Pfam" id="PF08307">
    <property type="entry name" value="Glyco_hydro_98C"/>
    <property type="match status" value="1"/>
</dbReference>
<dbReference type="Pfam" id="PF08306">
    <property type="entry name" value="Glyco_hydro_98M"/>
    <property type="match status" value="1"/>
</dbReference>
<evidence type="ECO:0000256" key="2">
    <source>
        <dbReference type="SAM" id="SignalP"/>
    </source>
</evidence>
<dbReference type="Pfam" id="PF18962">
    <property type="entry name" value="Por_Secre_tail"/>
    <property type="match status" value="1"/>
</dbReference>
<dbReference type="EMBL" id="CP032157">
    <property type="protein sequence ID" value="AXY74108.1"/>
    <property type="molecule type" value="Genomic_DNA"/>
</dbReference>
<dbReference type="Pfam" id="PF03422">
    <property type="entry name" value="CBM_6"/>
    <property type="match status" value="2"/>
</dbReference>
<keyword evidence="1 2" id="KW-0732">Signal</keyword>
<dbReference type="Proteomes" id="UP000263900">
    <property type="component" value="Chromosome"/>
</dbReference>
<evidence type="ECO:0000313" key="4">
    <source>
        <dbReference type="EMBL" id="AXY74108.1"/>
    </source>
</evidence>
<dbReference type="PROSITE" id="PS51175">
    <property type="entry name" value="CBM6"/>
    <property type="match status" value="3"/>
</dbReference>
<dbReference type="SMART" id="SM00606">
    <property type="entry name" value="CBD_IV"/>
    <property type="match status" value="2"/>
</dbReference>
<dbReference type="Gene3D" id="2.60.120.260">
    <property type="entry name" value="Galactose-binding domain-like"/>
    <property type="match status" value="3"/>
</dbReference>
<evidence type="ECO:0000313" key="5">
    <source>
        <dbReference type="Proteomes" id="UP000263900"/>
    </source>
</evidence>
<organism evidence="4 5">
    <name type="scientific">Paraflavitalea soli</name>
    <dbReference type="NCBI Taxonomy" id="2315862"/>
    <lineage>
        <taxon>Bacteria</taxon>
        <taxon>Pseudomonadati</taxon>
        <taxon>Bacteroidota</taxon>
        <taxon>Chitinophagia</taxon>
        <taxon>Chitinophagales</taxon>
        <taxon>Chitinophagaceae</taxon>
        <taxon>Paraflavitalea</taxon>
    </lineage>
</organism>
<reference evidence="4 5" key="1">
    <citation type="submission" date="2018-09" db="EMBL/GenBank/DDBJ databases">
        <title>Genome sequencing of strain 6GH32-13.</title>
        <authorList>
            <person name="Weon H.-Y."/>
            <person name="Heo J."/>
            <person name="Kwon S.-W."/>
        </authorList>
    </citation>
    <scope>NUCLEOTIDE SEQUENCE [LARGE SCALE GENOMIC DNA]</scope>
    <source>
        <strain evidence="4 5">5GH32-13</strain>
    </source>
</reference>
<dbReference type="Gene3D" id="3.20.20.80">
    <property type="entry name" value="Glycosidases"/>
    <property type="match status" value="1"/>
</dbReference>